<keyword evidence="2" id="KW-1185">Reference proteome</keyword>
<proteinExistence type="predicted"/>
<reference evidence="1 2" key="1">
    <citation type="journal article" date="2023" name="Life. Sci Alliance">
        <title>Evolutionary insights into 3D genome organization and epigenetic landscape of Vigna mungo.</title>
        <authorList>
            <person name="Junaid A."/>
            <person name="Singh B."/>
            <person name="Bhatia S."/>
        </authorList>
    </citation>
    <scope>NUCLEOTIDE SEQUENCE [LARGE SCALE GENOMIC DNA]</scope>
    <source>
        <strain evidence="1">Urdbean</strain>
    </source>
</reference>
<dbReference type="AlphaFoldDB" id="A0AAQ3MI18"/>
<protein>
    <submittedName>
        <fullName evidence="1">Uncharacterized protein</fullName>
    </submittedName>
</protein>
<dbReference type="EMBL" id="CP144690">
    <property type="protein sequence ID" value="WVY91369.1"/>
    <property type="molecule type" value="Genomic_DNA"/>
</dbReference>
<sequence>MFFSIAAQDVIRLRTRGFLTVVATASLVDDNGYEFEQEKERKGKPRLSSHAKSERIKIVQITYLSCVLVHESDSTSLLQAKVRRGKREPRAKIETVVRVVRTGCRHKF</sequence>
<name>A0AAQ3MI18_VIGMU</name>
<dbReference type="Proteomes" id="UP001374535">
    <property type="component" value="Chromosome 11"/>
</dbReference>
<evidence type="ECO:0000313" key="2">
    <source>
        <dbReference type="Proteomes" id="UP001374535"/>
    </source>
</evidence>
<organism evidence="1 2">
    <name type="scientific">Vigna mungo</name>
    <name type="common">Black gram</name>
    <name type="synonym">Phaseolus mungo</name>
    <dbReference type="NCBI Taxonomy" id="3915"/>
    <lineage>
        <taxon>Eukaryota</taxon>
        <taxon>Viridiplantae</taxon>
        <taxon>Streptophyta</taxon>
        <taxon>Embryophyta</taxon>
        <taxon>Tracheophyta</taxon>
        <taxon>Spermatophyta</taxon>
        <taxon>Magnoliopsida</taxon>
        <taxon>eudicotyledons</taxon>
        <taxon>Gunneridae</taxon>
        <taxon>Pentapetalae</taxon>
        <taxon>rosids</taxon>
        <taxon>fabids</taxon>
        <taxon>Fabales</taxon>
        <taxon>Fabaceae</taxon>
        <taxon>Papilionoideae</taxon>
        <taxon>50 kb inversion clade</taxon>
        <taxon>NPAAA clade</taxon>
        <taxon>indigoferoid/millettioid clade</taxon>
        <taxon>Phaseoleae</taxon>
        <taxon>Vigna</taxon>
    </lineage>
</organism>
<evidence type="ECO:0000313" key="1">
    <source>
        <dbReference type="EMBL" id="WVY91369.1"/>
    </source>
</evidence>
<gene>
    <name evidence="1" type="ORF">V8G54_036883</name>
</gene>
<accession>A0AAQ3MI18</accession>